<dbReference type="PIRSF" id="PIRSF000485">
    <property type="entry name" value="Amd_phspho_trans"/>
    <property type="match status" value="1"/>
</dbReference>
<organism evidence="12 13">
    <name type="scientific">Acidaminobacter hydrogenoformans DSM 2784</name>
    <dbReference type="NCBI Taxonomy" id="1120920"/>
    <lineage>
        <taxon>Bacteria</taxon>
        <taxon>Bacillati</taxon>
        <taxon>Bacillota</taxon>
        <taxon>Clostridia</taxon>
        <taxon>Peptostreptococcales</taxon>
        <taxon>Acidaminobacteraceae</taxon>
        <taxon>Acidaminobacter</taxon>
    </lineage>
</organism>
<comment type="cofactor">
    <cofactor evidence="10">
        <name>[4Fe-4S] cluster</name>
        <dbReference type="ChEBI" id="CHEBI:49883"/>
    </cofactor>
    <text evidence="10">Binds 1 [4Fe-4S] cluster per subunit.</text>
</comment>
<dbReference type="InterPro" id="IPR017932">
    <property type="entry name" value="GATase_2_dom"/>
</dbReference>
<comment type="pathway">
    <text evidence="1 8">Purine metabolism; IMP biosynthesis via de novo pathway; N(1)-(5-phospho-D-ribosyl)glycinamide from 5-phospho-alpha-D-ribose 1-diphosphate: step 1/2.</text>
</comment>
<dbReference type="PROSITE" id="PS51278">
    <property type="entry name" value="GATASE_TYPE_2"/>
    <property type="match status" value="1"/>
</dbReference>
<keyword evidence="10" id="KW-0411">Iron-sulfur</keyword>
<dbReference type="OrthoDB" id="9801213at2"/>
<evidence type="ECO:0000256" key="2">
    <source>
        <dbReference type="ARBA" id="ARBA00010138"/>
    </source>
</evidence>
<keyword evidence="10" id="KW-0408">Iron</keyword>
<dbReference type="Gene3D" id="3.40.50.2020">
    <property type="match status" value="1"/>
</dbReference>
<proteinExistence type="inferred from homology"/>
<comment type="similarity">
    <text evidence="2 8">In the C-terminal section; belongs to the purine/pyrimidine phosphoribosyltransferase family.</text>
</comment>
<evidence type="ECO:0000313" key="12">
    <source>
        <dbReference type="EMBL" id="SCZ78744.1"/>
    </source>
</evidence>
<dbReference type="GO" id="GO:0006189">
    <property type="term" value="P:'de novo' IMP biosynthetic process"/>
    <property type="evidence" value="ECO:0007669"/>
    <property type="project" value="UniProtKB-UniPathway"/>
</dbReference>
<evidence type="ECO:0000256" key="4">
    <source>
        <dbReference type="ARBA" id="ARBA00022676"/>
    </source>
</evidence>
<keyword evidence="6 8" id="KW-0658">Purine biosynthesis</keyword>
<comment type="catalytic activity">
    <reaction evidence="8">
        <text>5-phospho-beta-D-ribosylamine + L-glutamate + diphosphate = 5-phospho-alpha-D-ribose 1-diphosphate + L-glutamine + H2O</text>
        <dbReference type="Rhea" id="RHEA:14905"/>
        <dbReference type="ChEBI" id="CHEBI:15377"/>
        <dbReference type="ChEBI" id="CHEBI:29985"/>
        <dbReference type="ChEBI" id="CHEBI:33019"/>
        <dbReference type="ChEBI" id="CHEBI:58017"/>
        <dbReference type="ChEBI" id="CHEBI:58359"/>
        <dbReference type="ChEBI" id="CHEBI:58681"/>
        <dbReference type="EC" id="2.4.2.14"/>
    </reaction>
</comment>
<evidence type="ECO:0000256" key="5">
    <source>
        <dbReference type="ARBA" id="ARBA00022679"/>
    </source>
</evidence>
<feature type="binding site" evidence="9">
    <location>
        <position position="280"/>
    </location>
    <ligand>
        <name>Mg(2+)</name>
        <dbReference type="ChEBI" id="CHEBI:18420"/>
    </ligand>
</feature>
<feature type="domain" description="Glutamine amidotransferase type-2" evidence="11">
    <location>
        <begin position="1"/>
        <end position="218"/>
    </location>
</feature>
<dbReference type="STRING" id="1120920.SAMN03080599_01412"/>
<accession>A0A1G5RX99</accession>
<dbReference type="Proteomes" id="UP000199208">
    <property type="component" value="Unassembled WGS sequence"/>
</dbReference>
<evidence type="ECO:0000313" key="13">
    <source>
        <dbReference type="Proteomes" id="UP000199208"/>
    </source>
</evidence>
<keyword evidence="9" id="KW-0460">Magnesium</keyword>
<dbReference type="Gene3D" id="3.60.20.10">
    <property type="entry name" value="Glutamine Phosphoribosylpyrophosphate, subunit 1, domain 1"/>
    <property type="match status" value="1"/>
</dbReference>
<name>A0A1G5RX99_9FIRM</name>
<evidence type="ECO:0000259" key="11">
    <source>
        <dbReference type="PROSITE" id="PS51278"/>
    </source>
</evidence>
<dbReference type="EMBL" id="FMWL01000005">
    <property type="protein sequence ID" value="SCZ78744.1"/>
    <property type="molecule type" value="Genomic_DNA"/>
</dbReference>
<keyword evidence="5 8" id="KW-0808">Transferase</keyword>
<dbReference type="GO" id="GO:0051536">
    <property type="term" value="F:iron-sulfur cluster binding"/>
    <property type="evidence" value="ECO:0007669"/>
    <property type="project" value="UniProtKB-KW"/>
</dbReference>
<dbReference type="InterPro" id="IPR029057">
    <property type="entry name" value="PRTase-like"/>
</dbReference>
<dbReference type="InterPro" id="IPR000836">
    <property type="entry name" value="PRTase_dom"/>
</dbReference>
<feature type="binding site" evidence="10">
    <location>
        <position position="461"/>
    </location>
    <ligand>
        <name>[4Fe-4S] cluster</name>
        <dbReference type="ChEBI" id="CHEBI:49883"/>
    </ligand>
</feature>
<dbReference type="GO" id="GO:0004044">
    <property type="term" value="F:amidophosphoribosyltransferase activity"/>
    <property type="evidence" value="ECO:0007669"/>
    <property type="project" value="UniProtKB-EC"/>
</dbReference>
<keyword evidence="13" id="KW-1185">Reference proteome</keyword>
<protein>
    <recommendedName>
        <fullName evidence="3 8">Amidophosphoribosyltransferase</fullName>
        <shortName evidence="8">ATase</shortName>
        <ecNumber evidence="3 8">2.4.2.14</ecNumber>
    </recommendedName>
    <alternativeName>
        <fullName evidence="8">Glutamine phosphoribosylpyrophosphate amidotransferase</fullName>
    </alternativeName>
</protein>
<dbReference type="InterPro" id="IPR005854">
    <property type="entry name" value="PurF"/>
</dbReference>
<keyword evidence="7" id="KW-0315">Glutamine amidotransferase</keyword>
<keyword evidence="9" id="KW-0479">Metal-binding</keyword>
<sequence length="466" mass="51969">MGGLFGVASKKDCVFDVYFGTDYHSHLGTSKGGMAILEGNTIHRAIHNITTTQFRAKFESELENFKGHMGIGCISDAEAQPLTVRSHLGQYSITTVGKINNVDEIIETAFENRMVHFMETSRGVVNPTELVSAVIDTETSFVAGLLKAQELIQGSCTILLLTSHGLYASRDKYGRTPLIIGKKEDTHCVTFESCVFANLGYSFEYELGPGEIVLVNAEGYKQLAPARKEKKICSFLWVYYGYPSSTYEGESVELMRYRNGASMAKQDTEEIDVVAGVPDSGVGHAIGYSNESKIPFGRPFIKYTPTWSRSFMPQNQEVRNLVARMKLMPIPELVEGRRLLLCDDSIVRGTQLRETVELLYGSKAKEVHIRSACPPLVFGCKFLNFSSSRSEMDLVARQVIIDIEGKIPESLSEYCDPKSEKYAQMLDGIRKHLNLSTLKYQNIHDMVDAIGIGEENLCTYCWTGKE</sequence>
<evidence type="ECO:0000256" key="1">
    <source>
        <dbReference type="ARBA" id="ARBA00005209"/>
    </source>
</evidence>
<dbReference type="PANTHER" id="PTHR11907">
    <property type="entry name" value="AMIDOPHOSPHORIBOSYLTRANSFERASE"/>
    <property type="match status" value="1"/>
</dbReference>
<feature type="binding site" evidence="10">
    <location>
        <position position="233"/>
    </location>
    <ligand>
        <name>[4Fe-4S] cluster</name>
        <dbReference type="ChEBI" id="CHEBI:49883"/>
    </ligand>
</feature>
<dbReference type="GO" id="GO:0009113">
    <property type="term" value="P:purine nucleobase biosynthetic process"/>
    <property type="evidence" value="ECO:0007669"/>
    <property type="project" value="InterPro"/>
</dbReference>
<dbReference type="RefSeq" id="WP_092590192.1">
    <property type="nucleotide sequence ID" value="NZ_FMWL01000005.1"/>
</dbReference>
<dbReference type="GO" id="GO:0046872">
    <property type="term" value="F:metal ion binding"/>
    <property type="evidence" value="ECO:0007669"/>
    <property type="project" value="UniProtKB-KW"/>
</dbReference>
<dbReference type="SUPFAM" id="SSF53271">
    <property type="entry name" value="PRTase-like"/>
    <property type="match status" value="1"/>
</dbReference>
<dbReference type="UniPathway" id="UPA00074">
    <property type="reaction ID" value="UER00124"/>
</dbReference>
<feature type="binding site" evidence="10">
    <location>
        <position position="458"/>
    </location>
    <ligand>
        <name>[4Fe-4S] cluster</name>
        <dbReference type="ChEBI" id="CHEBI:49883"/>
    </ligand>
</feature>
<reference evidence="12 13" key="1">
    <citation type="submission" date="2016-10" db="EMBL/GenBank/DDBJ databases">
        <authorList>
            <person name="de Groot N.N."/>
        </authorList>
    </citation>
    <scope>NUCLEOTIDE SEQUENCE [LARGE SCALE GENOMIC DNA]</scope>
    <source>
        <strain evidence="12 13">DSM 2784</strain>
    </source>
</reference>
<feature type="binding site" evidence="9">
    <location>
        <position position="343"/>
    </location>
    <ligand>
        <name>Mg(2+)</name>
        <dbReference type="ChEBI" id="CHEBI:18420"/>
    </ligand>
</feature>
<gene>
    <name evidence="12" type="ORF">SAMN03080599_01412</name>
</gene>
<keyword evidence="4 8" id="KW-0328">Glycosyltransferase</keyword>
<comment type="cofactor">
    <cofactor evidence="9">
        <name>Mg(2+)</name>
        <dbReference type="ChEBI" id="CHEBI:18420"/>
    </cofactor>
    <text evidence="9">Binds 1 Mg(2+) ion per subunit.</text>
</comment>
<dbReference type="CDD" id="cd06223">
    <property type="entry name" value="PRTases_typeI"/>
    <property type="match status" value="1"/>
</dbReference>
<evidence type="ECO:0000256" key="6">
    <source>
        <dbReference type="ARBA" id="ARBA00022755"/>
    </source>
</evidence>
<evidence type="ECO:0000256" key="10">
    <source>
        <dbReference type="PIRSR" id="PIRSR000485-3"/>
    </source>
</evidence>
<dbReference type="InterPro" id="IPR029055">
    <property type="entry name" value="Ntn_hydrolases_N"/>
</dbReference>
<evidence type="ECO:0000256" key="9">
    <source>
        <dbReference type="PIRSR" id="PIRSR000485-2"/>
    </source>
</evidence>
<feature type="binding site" evidence="9">
    <location>
        <position position="344"/>
    </location>
    <ligand>
        <name>Mg(2+)</name>
        <dbReference type="ChEBI" id="CHEBI:18420"/>
    </ligand>
</feature>
<evidence type="ECO:0000256" key="7">
    <source>
        <dbReference type="ARBA" id="ARBA00022962"/>
    </source>
</evidence>
<feature type="binding site" evidence="10">
    <location>
        <position position="380"/>
    </location>
    <ligand>
        <name>[4Fe-4S] cluster</name>
        <dbReference type="ChEBI" id="CHEBI:49883"/>
    </ligand>
</feature>
<dbReference type="SUPFAM" id="SSF56235">
    <property type="entry name" value="N-terminal nucleophile aminohydrolases (Ntn hydrolases)"/>
    <property type="match status" value="1"/>
</dbReference>
<dbReference type="AlphaFoldDB" id="A0A1G5RX99"/>
<evidence type="ECO:0000256" key="8">
    <source>
        <dbReference type="PIRNR" id="PIRNR000485"/>
    </source>
</evidence>
<dbReference type="EC" id="2.4.2.14" evidence="3 8"/>
<evidence type="ECO:0000256" key="3">
    <source>
        <dbReference type="ARBA" id="ARBA00011941"/>
    </source>
</evidence>